<dbReference type="InterPro" id="IPR015876">
    <property type="entry name" value="Acyl-CoA_DS"/>
</dbReference>
<evidence type="ECO:0000256" key="4">
    <source>
        <dbReference type="ARBA" id="ARBA00022692"/>
    </source>
</evidence>
<keyword evidence="6 12" id="KW-1133">Transmembrane helix</keyword>
<dbReference type="PANTHER" id="PTHR11351:SF26">
    <property type="entry name" value="FATTY ACID DESATURASE DOMAIN-CONTAINING PROTEIN"/>
    <property type="match status" value="1"/>
</dbReference>
<dbReference type="GO" id="GO:0005506">
    <property type="term" value="F:iron ion binding"/>
    <property type="evidence" value="ECO:0007669"/>
    <property type="project" value="TreeGrafter"/>
</dbReference>
<proteinExistence type="inferred from homology"/>
<evidence type="ECO:0000256" key="2">
    <source>
        <dbReference type="ARBA" id="ARBA00009295"/>
    </source>
</evidence>
<comment type="subcellular location">
    <subcellularLocation>
        <location evidence="1">Membrane</location>
        <topology evidence="1">Multi-pass membrane protein</topology>
    </subcellularLocation>
</comment>
<keyword evidence="5" id="KW-0276">Fatty acid metabolism</keyword>
<gene>
    <name evidence="13" type="ORF">RI129_001544</name>
</gene>
<comment type="cofactor">
    <cofactor evidence="11">
        <name>Fe(2+)</name>
        <dbReference type="ChEBI" id="CHEBI:29033"/>
    </cofactor>
</comment>
<dbReference type="PANTHER" id="PTHR11351">
    <property type="entry name" value="ACYL-COA DESATURASE"/>
    <property type="match status" value="1"/>
</dbReference>
<dbReference type="AlphaFoldDB" id="A0AAN7VJR2"/>
<evidence type="ECO:0000256" key="10">
    <source>
        <dbReference type="ARBA" id="ARBA00023160"/>
    </source>
</evidence>
<evidence type="ECO:0000256" key="7">
    <source>
        <dbReference type="ARBA" id="ARBA00023002"/>
    </source>
</evidence>
<evidence type="ECO:0000256" key="3">
    <source>
        <dbReference type="ARBA" id="ARBA00022516"/>
    </source>
</evidence>
<evidence type="ECO:0000256" key="6">
    <source>
        <dbReference type="ARBA" id="ARBA00022989"/>
    </source>
</evidence>
<evidence type="ECO:0000313" key="14">
    <source>
        <dbReference type="Proteomes" id="UP001329430"/>
    </source>
</evidence>
<accession>A0AAN7VJR2</accession>
<dbReference type="GO" id="GO:0005789">
    <property type="term" value="C:endoplasmic reticulum membrane"/>
    <property type="evidence" value="ECO:0007669"/>
    <property type="project" value="TreeGrafter"/>
</dbReference>
<organism evidence="13 14">
    <name type="scientific">Pyrocoelia pectoralis</name>
    <dbReference type="NCBI Taxonomy" id="417401"/>
    <lineage>
        <taxon>Eukaryota</taxon>
        <taxon>Metazoa</taxon>
        <taxon>Ecdysozoa</taxon>
        <taxon>Arthropoda</taxon>
        <taxon>Hexapoda</taxon>
        <taxon>Insecta</taxon>
        <taxon>Pterygota</taxon>
        <taxon>Neoptera</taxon>
        <taxon>Endopterygota</taxon>
        <taxon>Coleoptera</taxon>
        <taxon>Polyphaga</taxon>
        <taxon>Elateriformia</taxon>
        <taxon>Elateroidea</taxon>
        <taxon>Lampyridae</taxon>
        <taxon>Lampyrinae</taxon>
        <taxon>Pyrocoelia</taxon>
    </lineage>
</organism>
<evidence type="ECO:0000256" key="1">
    <source>
        <dbReference type="ARBA" id="ARBA00004141"/>
    </source>
</evidence>
<name>A0AAN7VJR2_9COLE</name>
<keyword evidence="7 11" id="KW-0560">Oxidoreductase</keyword>
<comment type="domain">
    <text evidence="11">The histidine box domains are involved in binding the catalytic metal ions.</text>
</comment>
<evidence type="ECO:0000313" key="13">
    <source>
        <dbReference type="EMBL" id="KAK5650515.1"/>
    </source>
</evidence>
<feature type="transmembrane region" description="Helical" evidence="12">
    <location>
        <begin position="24"/>
        <end position="42"/>
    </location>
</feature>
<keyword evidence="4 11" id="KW-0812">Transmembrane</keyword>
<dbReference type="PRINTS" id="PR00075">
    <property type="entry name" value="FACDDSATRASE"/>
</dbReference>
<keyword evidence="3 11" id="KW-0444">Lipid biosynthesis</keyword>
<evidence type="ECO:0000256" key="12">
    <source>
        <dbReference type="SAM" id="Phobius"/>
    </source>
</evidence>
<reference evidence="13 14" key="1">
    <citation type="journal article" date="2024" name="Insects">
        <title>An Improved Chromosome-Level Genome Assembly of the Firefly Pyrocoelia pectoralis.</title>
        <authorList>
            <person name="Fu X."/>
            <person name="Meyer-Rochow V.B."/>
            <person name="Ballantyne L."/>
            <person name="Zhu X."/>
        </authorList>
    </citation>
    <scope>NUCLEOTIDE SEQUENCE [LARGE SCALE GENOMIC DNA]</scope>
    <source>
        <strain evidence="13">XCY_ONT2</strain>
    </source>
</reference>
<dbReference type="Proteomes" id="UP001329430">
    <property type="component" value="Chromosome 1"/>
</dbReference>
<dbReference type="GO" id="GO:0004768">
    <property type="term" value="F:stearoyl-CoA 9-desaturase activity"/>
    <property type="evidence" value="ECO:0007669"/>
    <property type="project" value="TreeGrafter"/>
</dbReference>
<feature type="transmembrane region" description="Helical" evidence="12">
    <location>
        <begin position="81"/>
        <end position="103"/>
    </location>
</feature>
<dbReference type="GO" id="GO:0006636">
    <property type="term" value="P:unsaturated fatty acid biosynthetic process"/>
    <property type="evidence" value="ECO:0007669"/>
    <property type="project" value="TreeGrafter"/>
</dbReference>
<evidence type="ECO:0000256" key="11">
    <source>
        <dbReference type="RuleBase" id="RU000581"/>
    </source>
</evidence>
<protein>
    <submittedName>
        <fullName evidence="13">Uncharacterized protein</fullName>
    </submittedName>
</protein>
<keyword evidence="14" id="KW-1185">Reference proteome</keyword>
<comment type="caution">
    <text evidence="13">The sequence shown here is derived from an EMBL/GenBank/DDBJ whole genome shotgun (WGS) entry which is preliminary data.</text>
</comment>
<dbReference type="CDD" id="cd03505">
    <property type="entry name" value="Delta9-FADS-like"/>
    <property type="match status" value="1"/>
</dbReference>
<feature type="transmembrane region" description="Helical" evidence="12">
    <location>
        <begin position="166"/>
        <end position="184"/>
    </location>
</feature>
<comment type="similarity">
    <text evidence="2 11">Belongs to the fatty acid desaturase type 1 family.</text>
</comment>
<dbReference type="EMBL" id="JAVRBK010000001">
    <property type="protein sequence ID" value="KAK5650515.1"/>
    <property type="molecule type" value="Genomic_DNA"/>
</dbReference>
<evidence type="ECO:0000256" key="8">
    <source>
        <dbReference type="ARBA" id="ARBA00023098"/>
    </source>
</evidence>
<feature type="transmembrane region" description="Helical" evidence="12">
    <location>
        <begin position="49"/>
        <end position="69"/>
    </location>
</feature>
<keyword evidence="8" id="KW-0443">Lipid metabolism</keyword>
<sequence>MSNGNDGFNAEIEEPTREGDWPKFWFFNYIQILTMYGIYLVATQACLLTTLFCMLLISLGVIGVTAGAHRLWAHRTYTATVHLRIFLMICQTLVGQGCIYNWVKYHRLHHQEYCTNNDPYNPSKGFFYSHVLCFIRKTTPEQEELADKIDMSDLEEDAVIMFQKRYYWVLYAVIMVILPLYVPLKFWGETFLCTVFVVGWMRSGLVLHLSWLIHSATTILGLKKGERYPLDTNAVFIINKNYWLQYHYLVPWDYQTSEYGNYGGDYISKFIRVCAALELATNLRTIDSNGVKKALEMCLETKKNIKDCLLEVYDSTSIPIDHYLKPSKFYNI</sequence>
<keyword evidence="10 11" id="KW-0275">Fatty acid biosynthesis</keyword>
<evidence type="ECO:0000256" key="9">
    <source>
        <dbReference type="ARBA" id="ARBA00023136"/>
    </source>
</evidence>
<keyword evidence="9 12" id="KW-0472">Membrane</keyword>
<evidence type="ECO:0000256" key="5">
    <source>
        <dbReference type="ARBA" id="ARBA00022832"/>
    </source>
</evidence>